<organism evidence="2 3">
    <name type="scientific">Tumebacillus amylolyticus</name>
    <dbReference type="NCBI Taxonomy" id="2801339"/>
    <lineage>
        <taxon>Bacteria</taxon>
        <taxon>Bacillati</taxon>
        <taxon>Bacillota</taxon>
        <taxon>Bacilli</taxon>
        <taxon>Bacillales</taxon>
        <taxon>Alicyclobacillaceae</taxon>
        <taxon>Tumebacillus</taxon>
    </lineage>
</organism>
<evidence type="ECO:0008006" key="4">
    <source>
        <dbReference type="Google" id="ProtNLM"/>
    </source>
</evidence>
<proteinExistence type="predicted"/>
<dbReference type="InterPro" id="IPR015943">
    <property type="entry name" value="WD40/YVTN_repeat-like_dom_sf"/>
</dbReference>
<evidence type="ECO:0000313" key="3">
    <source>
        <dbReference type="Proteomes" id="UP000602284"/>
    </source>
</evidence>
<accession>A0ABS1JAI4</accession>
<feature type="signal peptide" evidence="1">
    <location>
        <begin position="1"/>
        <end position="24"/>
    </location>
</feature>
<keyword evidence="3" id="KW-1185">Reference proteome</keyword>
<name>A0ABS1JAI4_9BACL</name>
<evidence type="ECO:0000256" key="1">
    <source>
        <dbReference type="SAM" id="SignalP"/>
    </source>
</evidence>
<dbReference type="CDD" id="cd15482">
    <property type="entry name" value="Sialidase_non-viral"/>
    <property type="match status" value="1"/>
</dbReference>
<sequence>MKGWRRAVCVGLCLLTLYTPNAGAGAVKKPLTLQQALEIGMKRAVDWNPKAKLATAMSGDFPMERESGEEGRRRLWHEEFGVPGTTDHLRLTVEDGEIKAVRETKGEDRYLDNRNAIDSPEAWKRAKTEAQLRPSEGVSFGYHYRLEIGEANQARLAVLGSDSKGRPLQVHVFLRDKRSLTVYRKDITGGGLYVGDRPLLGAEGEKHWSIYGVELAPDEKATMVAWGYPDPAEQLKPFAKLSQDRGEHWHDIRLPGIVRRFWWQGSHQLYGVGTRELWRSNDEGQTWSTVWQGTRKNQLQSADSYQSQIVLLTDEGVQFSKDEGRTWHPLDVQGTARQAVFDADGTLYVEATGIARLRGGTWEKVPGRFLQKNGGQVVTAKETEFYLPTPDGIKTFLNPENRSYVERVSYTRNRLYALSHNQLYTRSLEEDAVWTKQQMPDDGLLTDFAVGPQQELYLAFGPKLVWKKQ</sequence>
<reference evidence="2 3" key="1">
    <citation type="submission" date="2021-01" db="EMBL/GenBank/DDBJ databases">
        <title>Tumebacillus sp. strain ITR2 16S ribosomal RNA gene Genome sequencing and assembly.</title>
        <authorList>
            <person name="Kang M."/>
        </authorList>
    </citation>
    <scope>NUCLEOTIDE SEQUENCE [LARGE SCALE GENOMIC DNA]</scope>
    <source>
        <strain evidence="2 3">ITR2</strain>
    </source>
</reference>
<dbReference type="Gene3D" id="2.130.10.10">
    <property type="entry name" value="YVTN repeat-like/Quinoprotein amine dehydrogenase"/>
    <property type="match status" value="1"/>
</dbReference>
<feature type="chain" id="PRO_5046935837" description="Exo-alpha-sialidase" evidence="1">
    <location>
        <begin position="25"/>
        <end position="469"/>
    </location>
</feature>
<gene>
    <name evidence="2" type="ORF">JJB07_11375</name>
</gene>
<evidence type="ECO:0000313" key="2">
    <source>
        <dbReference type="EMBL" id="MBL0387251.1"/>
    </source>
</evidence>
<dbReference type="EMBL" id="JAEQNB010000003">
    <property type="protein sequence ID" value="MBL0387251.1"/>
    <property type="molecule type" value="Genomic_DNA"/>
</dbReference>
<dbReference type="Proteomes" id="UP000602284">
    <property type="component" value="Unassembled WGS sequence"/>
</dbReference>
<protein>
    <recommendedName>
        <fullName evidence="4">Exo-alpha-sialidase</fullName>
    </recommendedName>
</protein>
<keyword evidence="1" id="KW-0732">Signal</keyword>
<dbReference type="SUPFAM" id="SSF110296">
    <property type="entry name" value="Oligoxyloglucan reducing end-specific cellobiohydrolase"/>
    <property type="match status" value="1"/>
</dbReference>
<dbReference type="RefSeq" id="WP_201635064.1">
    <property type="nucleotide sequence ID" value="NZ_JAEQNB010000003.1"/>
</dbReference>
<comment type="caution">
    <text evidence="2">The sequence shown here is derived from an EMBL/GenBank/DDBJ whole genome shotgun (WGS) entry which is preliminary data.</text>
</comment>